<dbReference type="PANTHER" id="PTHR21666:SF270">
    <property type="entry name" value="MUREIN HYDROLASE ACTIVATOR ENVC"/>
    <property type="match status" value="1"/>
</dbReference>
<feature type="transmembrane region" description="Helical" evidence="1">
    <location>
        <begin position="15"/>
        <end position="35"/>
    </location>
</feature>
<dbReference type="AlphaFoldDB" id="A0A8J8MA44"/>
<dbReference type="PANTHER" id="PTHR21666">
    <property type="entry name" value="PEPTIDASE-RELATED"/>
    <property type="match status" value="1"/>
</dbReference>
<proteinExistence type="predicted"/>
<name>A0A8J8MA44_9FIRM</name>
<dbReference type="KEGG" id="vgu:HYG85_08760"/>
<keyword evidence="1" id="KW-0472">Membrane</keyword>
<dbReference type="Pfam" id="PF01551">
    <property type="entry name" value="Peptidase_M23"/>
    <property type="match status" value="1"/>
</dbReference>
<dbReference type="GO" id="GO:0004222">
    <property type="term" value="F:metalloendopeptidase activity"/>
    <property type="evidence" value="ECO:0007669"/>
    <property type="project" value="TreeGrafter"/>
</dbReference>
<feature type="domain" description="M23ase beta-sheet core" evidence="2">
    <location>
        <begin position="184"/>
        <end position="279"/>
    </location>
</feature>
<dbReference type="InterPro" id="IPR016047">
    <property type="entry name" value="M23ase_b-sheet_dom"/>
</dbReference>
<accession>A0A8J8MA44</accession>
<dbReference type="EMBL" id="CP058561">
    <property type="protein sequence ID" value="QUH29008.1"/>
    <property type="molecule type" value="Genomic_DNA"/>
</dbReference>
<dbReference type="Proteomes" id="UP000677305">
    <property type="component" value="Chromosome"/>
</dbReference>
<dbReference type="CDD" id="cd12797">
    <property type="entry name" value="M23_peptidase"/>
    <property type="match status" value="1"/>
</dbReference>
<keyword evidence="4" id="KW-1185">Reference proteome</keyword>
<reference evidence="3 4" key="1">
    <citation type="submission" date="2020-07" db="EMBL/GenBank/DDBJ databases">
        <title>Vallitalea guaymasensis genome.</title>
        <authorList>
            <person name="Postec A."/>
        </authorList>
    </citation>
    <scope>NUCLEOTIDE SEQUENCE [LARGE SCALE GENOMIC DNA]</scope>
    <source>
        <strain evidence="3 4">Ra1766G1</strain>
    </source>
</reference>
<dbReference type="InterPro" id="IPR050570">
    <property type="entry name" value="Cell_wall_metabolism_enzyme"/>
</dbReference>
<keyword evidence="1" id="KW-0812">Transmembrane</keyword>
<evidence type="ECO:0000256" key="1">
    <source>
        <dbReference type="SAM" id="Phobius"/>
    </source>
</evidence>
<keyword evidence="1" id="KW-1133">Transmembrane helix</keyword>
<dbReference type="Gene3D" id="2.70.70.10">
    <property type="entry name" value="Glucose Permease (Domain IIA)"/>
    <property type="match status" value="1"/>
</dbReference>
<dbReference type="InterPro" id="IPR011055">
    <property type="entry name" value="Dup_hybrid_motif"/>
</dbReference>
<dbReference type="RefSeq" id="WP_212693151.1">
    <property type="nucleotide sequence ID" value="NZ_CP058561.1"/>
</dbReference>
<evidence type="ECO:0000259" key="2">
    <source>
        <dbReference type="Pfam" id="PF01551"/>
    </source>
</evidence>
<evidence type="ECO:0000313" key="4">
    <source>
        <dbReference type="Proteomes" id="UP000677305"/>
    </source>
</evidence>
<sequence length="284" mass="32092">MKLKNIIAYIKRKQFYFALFTCCVTLFLIAILVWVRPKEEEQEIANLNSDVVSNESTDELTANLVENDETDNEELEPNEDFTENDYEENDTVEAINPITINTEEVVGEGDYGDPDTYEEHLAPELIAQEKPVMVEIAPVVKPNISYNADKEKMIWPVEGDILIPFSMDTPVYFKTLDQYKINPALFIAANVGNDVKVAAEGVVETIKHEPESGMTVTIYHGNGYKTTYGQLNKELSVKEGDIVKKGQVLGQIDKPSKYHVLLASHLYFKVTNNEKPIDPTKLIK</sequence>
<protein>
    <submittedName>
        <fullName evidence="3">M23 family metallopeptidase</fullName>
    </submittedName>
</protein>
<gene>
    <name evidence="3" type="ORF">HYG85_08760</name>
</gene>
<dbReference type="SUPFAM" id="SSF51261">
    <property type="entry name" value="Duplicated hybrid motif"/>
    <property type="match status" value="1"/>
</dbReference>
<evidence type="ECO:0000313" key="3">
    <source>
        <dbReference type="EMBL" id="QUH29008.1"/>
    </source>
</evidence>
<organism evidence="3 4">
    <name type="scientific">Vallitalea guaymasensis</name>
    <dbReference type="NCBI Taxonomy" id="1185412"/>
    <lineage>
        <taxon>Bacteria</taxon>
        <taxon>Bacillati</taxon>
        <taxon>Bacillota</taxon>
        <taxon>Clostridia</taxon>
        <taxon>Lachnospirales</taxon>
        <taxon>Vallitaleaceae</taxon>
        <taxon>Vallitalea</taxon>
    </lineage>
</organism>